<evidence type="ECO:0000256" key="4">
    <source>
        <dbReference type="ARBA" id="ARBA00022691"/>
    </source>
</evidence>
<dbReference type="InterPro" id="IPR041698">
    <property type="entry name" value="Methyltransf_25"/>
</dbReference>
<dbReference type="InterPro" id="IPR025799">
    <property type="entry name" value="Arg_MeTrfase"/>
</dbReference>
<gene>
    <name evidence="9" type="ORF">OTU49_004758</name>
</gene>
<dbReference type="Pfam" id="PF22528">
    <property type="entry name" value="PRMT_C"/>
    <property type="match status" value="1"/>
</dbReference>
<feature type="domain" description="Methyltransferase" evidence="7">
    <location>
        <begin position="64"/>
        <end position="150"/>
    </location>
</feature>
<evidence type="ECO:0000256" key="6">
    <source>
        <dbReference type="PROSITE-ProRule" id="PRU01015"/>
    </source>
</evidence>
<keyword evidence="10" id="KW-1185">Reference proteome</keyword>
<comment type="catalytic activity">
    <reaction evidence="5">
        <text>L-arginyl-[protein] + S-adenosyl-L-methionine = N(omega)-methyl-L-arginyl-[protein] + S-adenosyl-L-homocysteine + H(+)</text>
        <dbReference type="Rhea" id="RHEA:48100"/>
        <dbReference type="Rhea" id="RHEA-COMP:10532"/>
        <dbReference type="Rhea" id="RHEA-COMP:11990"/>
        <dbReference type="ChEBI" id="CHEBI:15378"/>
        <dbReference type="ChEBI" id="CHEBI:29965"/>
        <dbReference type="ChEBI" id="CHEBI:57856"/>
        <dbReference type="ChEBI" id="CHEBI:59789"/>
        <dbReference type="ChEBI" id="CHEBI:65280"/>
    </reaction>
    <physiologicalReaction direction="left-to-right" evidence="5">
        <dbReference type="Rhea" id="RHEA:48101"/>
    </physiologicalReaction>
</comment>
<evidence type="ECO:0000256" key="1">
    <source>
        <dbReference type="ARBA" id="ARBA00011925"/>
    </source>
</evidence>
<evidence type="ECO:0000313" key="10">
    <source>
        <dbReference type="Proteomes" id="UP001445076"/>
    </source>
</evidence>
<keyword evidence="4 6" id="KW-0949">S-adenosyl-L-methionine</keyword>
<dbReference type="AlphaFoldDB" id="A0AAW0WZF5"/>
<evidence type="ECO:0000259" key="7">
    <source>
        <dbReference type="Pfam" id="PF13649"/>
    </source>
</evidence>
<keyword evidence="2 6" id="KW-0489">Methyltransferase</keyword>
<dbReference type="CDD" id="cd02440">
    <property type="entry name" value="AdoMet_MTases"/>
    <property type="match status" value="1"/>
</dbReference>
<dbReference type="Pfam" id="PF13649">
    <property type="entry name" value="Methyltransf_25"/>
    <property type="match status" value="1"/>
</dbReference>
<dbReference type="Gene3D" id="3.40.50.150">
    <property type="entry name" value="Vaccinia Virus protein VP39"/>
    <property type="match status" value="1"/>
</dbReference>
<feature type="domain" description="Protein arginine N-methyltransferase" evidence="8">
    <location>
        <begin position="215"/>
        <end position="298"/>
    </location>
</feature>
<evidence type="ECO:0000259" key="8">
    <source>
        <dbReference type="Pfam" id="PF22528"/>
    </source>
</evidence>
<evidence type="ECO:0000256" key="5">
    <source>
        <dbReference type="ARBA" id="ARBA00049303"/>
    </source>
</evidence>
<dbReference type="InterPro" id="IPR029063">
    <property type="entry name" value="SAM-dependent_MTases_sf"/>
</dbReference>
<dbReference type="Gene3D" id="2.70.160.11">
    <property type="entry name" value="Hnrnp arginine n-methyltransferase1"/>
    <property type="match status" value="2"/>
</dbReference>
<reference evidence="9 10" key="1">
    <citation type="journal article" date="2024" name="BMC Genomics">
        <title>Genome assembly of redclaw crayfish (Cherax quadricarinatus) provides insights into its immune adaptation and hypoxia tolerance.</title>
        <authorList>
            <person name="Liu Z."/>
            <person name="Zheng J."/>
            <person name="Li H."/>
            <person name="Fang K."/>
            <person name="Wang S."/>
            <person name="He J."/>
            <person name="Zhou D."/>
            <person name="Weng S."/>
            <person name="Chi M."/>
            <person name="Gu Z."/>
            <person name="He J."/>
            <person name="Li F."/>
            <person name="Wang M."/>
        </authorList>
    </citation>
    <scope>NUCLEOTIDE SEQUENCE [LARGE SCALE GENOMIC DNA]</scope>
    <source>
        <strain evidence="9">ZL_2023a</strain>
    </source>
</reference>
<dbReference type="GO" id="GO:0032259">
    <property type="term" value="P:methylation"/>
    <property type="evidence" value="ECO:0007669"/>
    <property type="project" value="UniProtKB-KW"/>
</dbReference>
<dbReference type="EMBL" id="JARKIK010000043">
    <property type="protein sequence ID" value="KAK8737002.1"/>
    <property type="molecule type" value="Genomic_DNA"/>
</dbReference>
<dbReference type="GO" id="GO:0042054">
    <property type="term" value="F:histone methyltransferase activity"/>
    <property type="evidence" value="ECO:0007669"/>
    <property type="project" value="TreeGrafter"/>
</dbReference>
<dbReference type="GO" id="GO:0035242">
    <property type="term" value="F:protein-arginine omega-N asymmetric methyltransferase activity"/>
    <property type="evidence" value="ECO:0007669"/>
    <property type="project" value="UniProtKB-EC"/>
</dbReference>
<dbReference type="InterPro" id="IPR055135">
    <property type="entry name" value="PRMT_dom"/>
</dbReference>
<dbReference type="Proteomes" id="UP001445076">
    <property type="component" value="Unassembled WGS sequence"/>
</dbReference>
<proteinExistence type="predicted"/>
<dbReference type="PROSITE" id="PS51678">
    <property type="entry name" value="SAM_MT_PRMT"/>
    <property type="match status" value="1"/>
</dbReference>
<organism evidence="9 10">
    <name type="scientific">Cherax quadricarinatus</name>
    <name type="common">Australian red claw crayfish</name>
    <dbReference type="NCBI Taxonomy" id="27406"/>
    <lineage>
        <taxon>Eukaryota</taxon>
        <taxon>Metazoa</taxon>
        <taxon>Ecdysozoa</taxon>
        <taxon>Arthropoda</taxon>
        <taxon>Crustacea</taxon>
        <taxon>Multicrustacea</taxon>
        <taxon>Malacostraca</taxon>
        <taxon>Eumalacostraca</taxon>
        <taxon>Eucarida</taxon>
        <taxon>Decapoda</taxon>
        <taxon>Pleocyemata</taxon>
        <taxon>Astacidea</taxon>
        <taxon>Parastacoidea</taxon>
        <taxon>Parastacidae</taxon>
        <taxon>Cherax</taxon>
    </lineage>
</organism>
<name>A0AAW0WZF5_CHEQU</name>
<dbReference type="GO" id="GO:0005634">
    <property type="term" value="C:nucleus"/>
    <property type="evidence" value="ECO:0007669"/>
    <property type="project" value="TreeGrafter"/>
</dbReference>
<dbReference type="GO" id="GO:0035241">
    <property type="term" value="F:protein-arginine omega-N monomethyltransferase activity"/>
    <property type="evidence" value="ECO:0007669"/>
    <property type="project" value="TreeGrafter"/>
</dbReference>
<protein>
    <recommendedName>
        <fullName evidence="1">type I protein arginine methyltransferase</fullName>
        <ecNumber evidence="1">2.1.1.319</ecNumber>
    </recommendedName>
</protein>
<accession>A0AAW0WZF5</accession>
<comment type="caution">
    <text evidence="9">The sequence shown here is derived from an EMBL/GenBank/DDBJ whole genome shotgun (WGS) entry which is preliminary data.</text>
</comment>
<keyword evidence="3 6" id="KW-0808">Transferase</keyword>
<dbReference type="EC" id="2.1.1.319" evidence="1"/>
<evidence type="ECO:0000256" key="2">
    <source>
        <dbReference type="ARBA" id="ARBA00022603"/>
    </source>
</evidence>
<sequence length="313" mass="36703">MENKCEKEKRVERMPVDEMTSKDYYFDSYAHFGIHEEMLKDEVRTLTYRNAMYHNRHLFKGKTVLDVGCGTGILSMFAAKAGAARVIGIEMSNIVEHAKKIVAANNLDKVVEIIHGKVEEVTLPVDKVDIIISEWMGYCLFYESMLETVLYARDKWMASDGMLFPDRATLFVAGIEDRQYKDDKINWWDSVYGFDMSCIREVAMTEPLVDVVEAKQVRRNDYVHALITYFNIEFSKCHKRTGFSTAPEARYTHWKQTVFYFDDYLTVKHGEEIFGTFTMKPNERNNRDLDFHIEMEFHGELSDCQESHKYKMR</sequence>
<dbReference type="PANTHER" id="PTHR11006:SF124">
    <property type="entry name" value="ARGININE METHYLTRANSFERASE 1-RELATED"/>
    <property type="match status" value="1"/>
</dbReference>
<evidence type="ECO:0000313" key="9">
    <source>
        <dbReference type="EMBL" id="KAK8737002.1"/>
    </source>
</evidence>
<dbReference type="SUPFAM" id="SSF53335">
    <property type="entry name" value="S-adenosyl-L-methionine-dependent methyltransferases"/>
    <property type="match status" value="1"/>
</dbReference>
<dbReference type="FunFam" id="3.40.50.150:FF:000003">
    <property type="entry name" value="Blast:Protein arginine N-methyltransferase 1"/>
    <property type="match status" value="1"/>
</dbReference>
<evidence type="ECO:0000256" key="3">
    <source>
        <dbReference type="ARBA" id="ARBA00022679"/>
    </source>
</evidence>
<dbReference type="PANTHER" id="PTHR11006">
    <property type="entry name" value="PROTEIN ARGININE N-METHYLTRANSFERASE"/>
    <property type="match status" value="1"/>
</dbReference>